<dbReference type="PANTHER" id="PTHR15623:SF11">
    <property type="entry name" value="SPERMATOGENESIS-ASSOCIATED SERINE-RICH PROTEIN 2"/>
    <property type="match status" value="1"/>
</dbReference>
<dbReference type="InterPro" id="IPR009816">
    <property type="entry name" value="SPATS2-like"/>
</dbReference>
<feature type="compositionally biased region" description="Basic and acidic residues" evidence="1">
    <location>
        <begin position="733"/>
        <end position="744"/>
    </location>
</feature>
<dbReference type="PANTHER" id="PTHR15623">
    <property type="entry name" value="SPERMATOGENESIS-ASSOCIATED SERINE-RICH PROTEIN 2-RELATED"/>
    <property type="match status" value="1"/>
</dbReference>
<keyword evidence="3" id="KW-1185">Reference proteome</keyword>
<protein>
    <recommendedName>
        <fullName evidence="4">Spermatogenesis-associated serine-rich protein 2-like</fullName>
    </recommendedName>
</protein>
<feature type="compositionally biased region" description="Basic residues" evidence="1">
    <location>
        <begin position="88"/>
        <end position="103"/>
    </location>
</feature>
<evidence type="ECO:0008006" key="4">
    <source>
        <dbReference type="Google" id="ProtNLM"/>
    </source>
</evidence>
<name>A0A914B861_PATMI</name>
<dbReference type="OMA" id="NPKMMSS"/>
<reference evidence="2" key="1">
    <citation type="submission" date="2022-11" db="UniProtKB">
        <authorList>
            <consortium name="EnsemblMetazoa"/>
        </authorList>
    </citation>
    <scope>IDENTIFICATION</scope>
</reference>
<feature type="compositionally biased region" description="Low complexity" evidence="1">
    <location>
        <begin position="465"/>
        <end position="482"/>
    </location>
</feature>
<accession>A0A914B861</accession>
<feature type="compositionally biased region" description="Polar residues" evidence="1">
    <location>
        <begin position="274"/>
        <end position="293"/>
    </location>
</feature>
<feature type="compositionally biased region" description="Polar residues" evidence="1">
    <location>
        <begin position="653"/>
        <end position="664"/>
    </location>
</feature>
<proteinExistence type="predicted"/>
<evidence type="ECO:0000313" key="3">
    <source>
        <dbReference type="Proteomes" id="UP000887568"/>
    </source>
</evidence>
<organism evidence="2 3">
    <name type="scientific">Patiria miniata</name>
    <name type="common">Bat star</name>
    <name type="synonym">Asterina miniata</name>
    <dbReference type="NCBI Taxonomy" id="46514"/>
    <lineage>
        <taxon>Eukaryota</taxon>
        <taxon>Metazoa</taxon>
        <taxon>Echinodermata</taxon>
        <taxon>Eleutherozoa</taxon>
        <taxon>Asterozoa</taxon>
        <taxon>Asteroidea</taxon>
        <taxon>Valvatacea</taxon>
        <taxon>Valvatida</taxon>
        <taxon>Asterinidae</taxon>
        <taxon>Patiria</taxon>
    </lineage>
</organism>
<evidence type="ECO:0000256" key="1">
    <source>
        <dbReference type="SAM" id="MobiDB-lite"/>
    </source>
</evidence>
<dbReference type="GeneID" id="119740404"/>
<feature type="region of interest" description="Disordered" evidence="1">
    <location>
        <begin position="84"/>
        <end position="309"/>
    </location>
</feature>
<feature type="compositionally biased region" description="Basic and acidic residues" evidence="1">
    <location>
        <begin position="535"/>
        <end position="642"/>
    </location>
</feature>
<dbReference type="RefSeq" id="XP_038071622.1">
    <property type="nucleotide sequence ID" value="XM_038215694.1"/>
</dbReference>
<dbReference type="Proteomes" id="UP000887568">
    <property type="component" value="Unplaced"/>
</dbReference>
<feature type="compositionally biased region" description="Basic and acidic residues" evidence="1">
    <location>
        <begin position="683"/>
        <end position="696"/>
    </location>
</feature>
<dbReference type="AlphaFoldDB" id="A0A914B861"/>
<feature type="compositionally biased region" description="Polar residues" evidence="1">
    <location>
        <begin position="715"/>
        <end position="726"/>
    </location>
</feature>
<evidence type="ECO:0000313" key="2">
    <source>
        <dbReference type="EnsemblMetazoa" id="XP_038071622.1"/>
    </source>
</evidence>
<dbReference type="Pfam" id="PF07139">
    <property type="entry name" value="SPATS2-like"/>
    <property type="match status" value="1"/>
</dbReference>
<dbReference type="OrthoDB" id="6136201at2759"/>
<feature type="compositionally biased region" description="Low complexity" evidence="1">
    <location>
        <begin position="508"/>
        <end position="523"/>
    </location>
</feature>
<feature type="compositionally biased region" description="Polar residues" evidence="1">
    <location>
        <begin position="524"/>
        <end position="534"/>
    </location>
</feature>
<sequence>MKEDHSTCTDTTDVYFDTRTKAVLTRTSHNSMANVKEQLAGVREVVPHRKKEDILLVLQHFDNDVPKTIQAFMEDRAEEILKEWNIPNKRKTNNNKNKKKRSKQQQSANQEDGLPIANGLQEEHIPNNNNIDKPIEAGSTQQTKPIGAVANDAKPAPAQRQSAPKPVDSPKPQRNPQQTNSDRKPAPTQSKPKENPAGATQKKPQEPRQRPAHAQSQQGQHPSEATQARSGQQHSHKQASGPAPDRRTGKDGSGQRSGQGQSSEGVGKRERNISESSSVTDPSRSKKTGSSLDKSSKDLQRTVVSLTRHKNLLAEEIEKAEKRLKKSFDDARTSLGSREEELMRQIQEVKRQATSLLDDRQHRAFELKQEISRAVSKTDTDLLELRADIKHFVSERKIDEEIGRSSRFTGNPDLLQEAVKNFGEVLPVKSVYSARRHSLTSLTSMDSLSRPTSISDDHGGLLSRSASTVDTPATPTSPTTPDADMDSEVAKMAAKMQRSLQGQRGRGPRNPRQGSDRQGQQGSNPRQGQSQSAKEGSRQDQRGNRGRQDGPNKHSPRSADDKSHHEASQEGRRNDRPRNDRPRNDRPRNDRQRYDRGEGGRGKDREEPRNKDRIIRRREQYRWRHDQGEVKPEGGVDKDTKNESGAVPRPDSIQISQNGPVNSNKKLEGAVNGDLPMANGNSHDSKADSPKLKEQPQGKSGDQTKADLNGPLVNGNASSSAETTPTEALPQRKPREERNRKRVEEVVREVVKEVTAMNGMTNGQVSPIMVNGES</sequence>
<feature type="region of interest" description="Disordered" evidence="1">
    <location>
        <begin position="444"/>
        <end position="744"/>
    </location>
</feature>
<dbReference type="GO" id="GO:0005737">
    <property type="term" value="C:cytoplasm"/>
    <property type="evidence" value="ECO:0007669"/>
    <property type="project" value="TreeGrafter"/>
</dbReference>
<feature type="compositionally biased region" description="Polar residues" evidence="1">
    <location>
        <begin position="214"/>
        <end position="233"/>
    </location>
</feature>
<dbReference type="EnsemblMetazoa" id="XM_038215694.1">
    <property type="protein sequence ID" value="XP_038071622.1"/>
    <property type="gene ID" value="LOC119740404"/>
</dbReference>